<feature type="transmembrane region" description="Helical" evidence="1">
    <location>
        <begin position="32"/>
        <end position="50"/>
    </location>
</feature>
<organism evidence="2 3">
    <name type="scientific">Catenovulum agarivorans DS-2</name>
    <dbReference type="NCBI Taxonomy" id="1328313"/>
    <lineage>
        <taxon>Bacteria</taxon>
        <taxon>Pseudomonadati</taxon>
        <taxon>Pseudomonadota</taxon>
        <taxon>Gammaproteobacteria</taxon>
        <taxon>Alteromonadales</taxon>
        <taxon>Alteromonadaceae</taxon>
        <taxon>Catenovulum</taxon>
    </lineage>
</organism>
<keyword evidence="1" id="KW-1133">Transmembrane helix</keyword>
<evidence type="ECO:0000313" key="3">
    <source>
        <dbReference type="Proteomes" id="UP000019276"/>
    </source>
</evidence>
<proteinExistence type="predicted"/>
<dbReference type="STRING" id="1328313.DS2_01788"/>
<comment type="caution">
    <text evidence="2">The sequence shown here is derived from an EMBL/GenBank/DDBJ whole genome shotgun (WGS) entry which is preliminary data.</text>
</comment>
<evidence type="ECO:0000256" key="1">
    <source>
        <dbReference type="SAM" id="Phobius"/>
    </source>
</evidence>
<sequence>MKHILRKVFAPLLNIFEQGDENYAYKPLNRTILLVVGVLFAILASAVTWLSPQDELGFLIPLIVFGGASLVCLVVGLLGSDKAVAKIWGGK</sequence>
<dbReference type="EMBL" id="ARZY01000002">
    <property type="protein sequence ID" value="EWH11877.1"/>
    <property type="molecule type" value="Genomic_DNA"/>
</dbReference>
<name>W7QS87_9ALTE</name>
<accession>W7QS87</accession>
<dbReference type="OrthoDB" id="6904738at2"/>
<dbReference type="AlphaFoldDB" id="W7QS87"/>
<protein>
    <submittedName>
        <fullName evidence="2">Uncharacterized protein</fullName>
    </submittedName>
</protein>
<gene>
    <name evidence="2" type="ORF">DS2_01788</name>
</gene>
<dbReference type="Proteomes" id="UP000019276">
    <property type="component" value="Unassembled WGS sequence"/>
</dbReference>
<reference evidence="2 3" key="1">
    <citation type="journal article" date="2014" name="Genome Announc.">
        <title>Draft Genome Sequence of the Agar-Degrading Bacterium Catenovulum sp. Strain DS-2, Isolated from Intestines of Haliotis diversicolor.</title>
        <authorList>
            <person name="Shan D."/>
            <person name="Li X."/>
            <person name="Gu Z."/>
            <person name="Wei G."/>
            <person name="Gao Z."/>
            <person name="Shao Z."/>
        </authorList>
    </citation>
    <scope>NUCLEOTIDE SEQUENCE [LARGE SCALE GENOMIC DNA]</scope>
    <source>
        <strain evidence="2 3">DS-2</strain>
    </source>
</reference>
<keyword evidence="1" id="KW-0472">Membrane</keyword>
<keyword evidence="1" id="KW-0812">Transmembrane</keyword>
<keyword evidence="3" id="KW-1185">Reference proteome</keyword>
<evidence type="ECO:0000313" key="2">
    <source>
        <dbReference type="EMBL" id="EWH11877.1"/>
    </source>
</evidence>
<dbReference type="RefSeq" id="WP_035012908.1">
    <property type="nucleotide sequence ID" value="NZ_ARZY01000002.1"/>
</dbReference>
<dbReference type="eggNOG" id="ENOG50332WU">
    <property type="taxonomic scope" value="Bacteria"/>
</dbReference>
<feature type="transmembrane region" description="Helical" evidence="1">
    <location>
        <begin position="56"/>
        <end position="78"/>
    </location>
</feature>